<proteinExistence type="predicted"/>
<organism evidence="1 2">
    <name type="scientific">Eiseniibacteriota bacterium</name>
    <dbReference type="NCBI Taxonomy" id="2212470"/>
    <lineage>
        <taxon>Bacteria</taxon>
        <taxon>Candidatus Eiseniibacteriota</taxon>
    </lineage>
</organism>
<sequence>MTATPADPDGDQLTLSWRAKYGTVNSSGPTATTATYVATSGWGRDTIFVTVSDGHGGSAEGTAGVYIRNLNTPTIALFPVAPTNPNCPGFALQVTPTEDLLVTAFHIWPGGASSGCGYDPNYAPPLLLRAGVPYVFRDVSCIYPECSGDPVGYYTIVINGRRPDPDGGTYAFSCVTWRTSNPTACQ</sequence>
<dbReference type="Pfam" id="PF17963">
    <property type="entry name" value="Big_9"/>
    <property type="match status" value="1"/>
</dbReference>
<accession>A0A849SHS0</accession>
<gene>
    <name evidence="1" type="ORF">HOP12_07515</name>
</gene>
<dbReference type="Proteomes" id="UP000580839">
    <property type="component" value="Unassembled WGS sequence"/>
</dbReference>
<dbReference type="EMBL" id="JABFRW010000086">
    <property type="protein sequence ID" value="NOT34001.1"/>
    <property type="molecule type" value="Genomic_DNA"/>
</dbReference>
<comment type="caution">
    <text evidence="1">The sequence shown here is derived from an EMBL/GenBank/DDBJ whole genome shotgun (WGS) entry which is preliminary data.</text>
</comment>
<dbReference type="AlphaFoldDB" id="A0A849SHS0"/>
<name>A0A849SHS0_UNCEI</name>
<reference evidence="1 2" key="1">
    <citation type="submission" date="2020-04" db="EMBL/GenBank/DDBJ databases">
        <title>Metagenomic profiling of ammonia- and methane-oxidizing microorganisms in a Dutch drinking water treatment plant.</title>
        <authorList>
            <person name="Poghosyan L."/>
            <person name="Leucker S."/>
        </authorList>
    </citation>
    <scope>NUCLEOTIDE SEQUENCE [LARGE SCALE GENOMIC DNA]</scope>
    <source>
        <strain evidence="1">S-RSF-IL-03</strain>
    </source>
</reference>
<evidence type="ECO:0000313" key="1">
    <source>
        <dbReference type="EMBL" id="NOT34001.1"/>
    </source>
</evidence>
<protein>
    <submittedName>
        <fullName evidence="1">Uncharacterized protein</fullName>
    </submittedName>
</protein>
<evidence type="ECO:0000313" key="2">
    <source>
        <dbReference type="Proteomes" id="UP000580839"/>
    </source>
</evidence>